<dbReference type="Proteomes" id="UP000029736">
    <property type="component" value="Unassembled WGS sequence"/>
</dbReference>
<protein>
    <recommendedName>
        <fullName evidence="4">Thioredoxin domain-containing protein</fullName>
    </recommendedName>
</protein>
<dbReference type="PANTHER" id="PTHR15337:SF11">
    <property type="entry name" value="THIOREDOXIN DOMAIN-CONTAINING PROTEIN"/>
    <property type="match status" value="1"/>
</dbReference>
<evidence type="ECO:0000256" key="3">
    <source>
        <dbReference type="SAM" id="SignalP"/>
    </source>
</evidence>
<dbReference type="AlphaFoldDB" id="A0A098S136"/>
<dbReference type="InterPro" id="IPR004879">
    <property type="entry name" value="Ssp411-like_TRX"/>
</dbReference>
<dbReference type="PROSITE" id="PS51352">
    <property type="entry name" value="THIOREDOXIN_2"/>
    <property type="match status" value="1"/>
</dbReference>
<dbReference type="InterPro" id="IPR051099">
    <property type="entry name" value="AGR/TXD"/>
</dbReference>
<dbReference type="SUPFAM" id="SSF52833">
    <property type="entry name" value="Thioredoxin-like"/>
    <property type="match status" value="1"/>
</dbReference>
<gene>
    <name evidence="5" type="ORF">IX84_24500</name>
</gene>
<dbReference type="Pfam" id="PF03190">
    <property type="entry name" value="Thioredox_DsbH"/>
    <property type="match status" value="1"/>
</dbReference>
<keyword evidence="2" id="KW-0676">Redox-active center</keyword>
<dbReference type="InterPro" id="IPR017937">
    <property type="entry name" value="Thioredoxin_CS"/>
</dbReference>
<evidence type="ECO:0000256" key="2">
    <source>
        <dbReference type="ARBA" id="ARBA00023284"/>
    </source>
</evidence>
<dbReference type="EMBL" id="JPOS01000083">
    <property type="protein sequence ID" value="KGE85800.1"/>
    <property type="molecule type" value="Genomic_DNA"/>
</dbReference>
<dbReference type="InterPro" id="IPR036249">
    <property type="entry name" value="Thioredoxin-like_sf"/>
</dbReference>
<reference evidence="5 6" key="1">
    <citation type="journal article" date="2014" name="Int. J. Syst. Evol. Microbiol.">
        <title>Phaeodactylibacter xiamenensis gen. nov., sp. nov., a member of the family Saprospiraceae isolated from the marine alga Phaeodactylum tricornutum.</title>
        <authorList>
            <person name="Chen Z.Jr."/>
            <person name="Lei X."/>
            <person name="Lai Q."/>
            <person name="Li Y."/>
            <person name="Zhang B."/>
            <person name="Zhang J."/>
            <person name="Zhang H."/>
            <person name="Yang L."/>
            <person name="Zheng W."/>
            <person name="Tian Y."/>
            <person name="Yu Z."/>
            <person name="Xu H.Jr."/>
            <person name="Zheng T."/>
        </authorList>
    </citation>
    <scope>NUCLEOTIDE SEQUENCE [LARGE SCALE GENOMIC DNA]</scope>
    <source>
        <strain evidence="5 6">KD52</strain>
    </source>
</reference>
<dbReference type="STRING" id="1524460.IX84_24500"/>
<dbReference type="OrthoDB" id="9811036at2"/>
<dbReference type="PANTHER" id="PTHR15337">
    <property type="entry name" value="ANTERIOR GRADIENT PROTEIN-RELATED"/>
    <property type="match status" value="1"/>
</dbReference>
<feature type="chain" id="PRO_5001939677" description="Thioredoxin domain-containing protein" evidence="3">
    <location>
        <begin position="25"/>
        <end position="185"/>
    </location>
</feature>
<dbReference type="RefSeq" id="WP_044226567.1">
    <property type="nucleotide sequence ID" value="NZ_JBKAGJ010000002.1"/>
</dbReference>
<dbReference type="PROSITE" id="PS00194">
    <property type="entry name" value="THIOREDOXIN_1"/>
    <property type="match status" value="1"/>
</dbReference>
<dbReference type="InterPro" id="IPR013766">
    <property type="entry name" value="Thioredoxin_domain"/>
</dbReference>
<organism evidence="5 6">
    <name type="scientific">Phaeodactylibacter xiamenensis</name>
    <dbReference type="NCBI Taxonomy" id="1524460"/>
    <lineage>
        <taxon>Bacteria</taxon>
        <taxon>Pseudomonadati</taxon>
        <taxon>Bacteroidota</taxon>
        <taxon>Saprospiria</taxon>
        <taxon>Saprospirales</taxon>
        <taxon>Haliscomenobacteraceae</taxon>
        <taxon>Phaeodactylibacter</taxon>
    </lineage>
</organism>
<proteinExistence type="predicted"/>
<evidence type="ECO:0000313" key="6">
    <source>
        <dbReference type="Proteomes" id="UP000029736"/>
    </source>
</evidence>
<keyword evidence="6" id="KW-1185">Reference proteome</keyword>
<comment type="caution">
    <text evidence="5">The sequence shown here is derived from an EMBL/GenBank/DDBJ whole genome shotgun (WGS) entry which is preliminary data.</text>
</comment>
<feature type="signal peptide" evidence="3">
    <location>
        <begin position="1"/>
        <end position="24"/>
    </location>
</feature>
<sequence>MSKYRSIIVFFLAFAAMSFAPQQAAAPGDKVRWMRWEEAVSHFEQQDKKVLLHIYTDWCTWCKRMDTITFNAAPIASYINDQFYPVRLNAERKASIEYKDKTYEFVENGKRGYHQFAAELLRGRMSFPSVVFMDEQGEVIQSIVGYKSPEEFERILTYFAEDYYKETPWSAFKRDYAPKLIKKED</sequence>
<keyword evidence="1 3" id="KW-0732">Signal</keyword>
<accession>A0A098S136</accession>
<name>A0A098S136_9BACT</name>
<evidence type="ECO:0000313" key="5">
    <source>
        <dbReference type="EMBL" id="KGE85800.1"/>
    </source>
</evidence>
<feature type="domain" description="Thioredoxin" evidence="4">
    <location>
        <begin position="10"/>
        <end position="161"/>
    </location>
</feature>
<dbReference type="Gene3D" id="3.40.30.10">
    <property type="entry name" value="Glutaredoxin"/>
    <property type="match status" value="1"/>
</dbReference>
<evidence type="ECO:0000259" key="4">
    <source>
        <dbReference type="PROSITE" id="PS51352"/>
    </source>
</evidence>
<evidence type="ECO:0000256" key="1">
    <source>
        <dbReference type="ARBA" id="ARBA00022729"/>
    </source>
</evidence>